<evidence type="ECO:0000256" key="2">
    <source>
        <dbReference type="ARBA" id="ARBA00022670"/>
    </source>
</evidence>
<dbReference type="InterPro" id="IPR018114">
    <property type="entry name" value="TRYPSIN_HIS"/>
</dbReference>
<dbReference type="PROSITE" id="PS00134">
    <property type="entry name" value="TRYPSIN_HIS"/>
    <property type="match status" value="1"/>
</dbReference>
<organism evidence="8 9">
    <name type="scientific">Cimex lectularius</name>
    <name type="common">Bed bug</name>
    <name type="synonym">Acanthia lectularia</name>
    <dbReference type="NCBI Taxonomy" id="79782"/>
    <lineage>
        <taxon>Eukaryota</taxon>
        <taxon>Metazoa</taxon>
        <taxon>Ecdysozoa</taxon>
        <taxon>Arthropoda</taxon>
        <taxon>Hexapoda</taxon>
        <taxon>Insecta</taxon>
        <taxon>Pterygota</taxon>
        <taxon>Neoptera</taxon>
        <taxon>Paraneoptera</taxon>
        <taxon>Hemiptera</taxon>
        <taxon>Heteroptera</taxon>
        <taxon>Panheteroptera</taxon>
        <taxon>Cimicomorpha</taxon>
        <taxon>Cimicidae</taxon>
        <taxon>Cimex</taxon>
    </lineage>
</organism>
<dbReference type="InterPro" id="IPR050430">
    <property type="entry name" value="Peptidase_S1"/>
</dbReference>
<dbReference type="Pfam" id="PF00089">
    <property type="entry name" value="Trypsin"/>
    <property type="match status" value="1"/>
</dbReference>
<dbReference type="Gene3D" id="2.40.10.10">
    <property type="entry name" value="Trypsin-like serine proteases"/>
    <property type="match status" value="1"/>
</dbReference>
<dbReference type="Proteomes" id="UP000494040">
    <property type="component" value="Unassembled WGS sequence"/>
</dbReference>
<dbReference type="InterPro" id="IPR033116">
    <property type="entry name" value="TRYPSIN_SER"/>
</dbReference>
<dbReference type="OMA" id="YHEHINI"/>
<dbReference type="InterPro" id="IPR043504">
    <property type="entry name" value="Peptidase_S1_PA_chymotrypsin"/>
</dbReference>
<evidence type="ECO:0000313" key="8">
    <source>
        <dbReference type="EnsemblMetazoa" id="XP_014257129.1"/>
    </source>
</evidence>
<keyword evidence="9" id="KW-1185">Reference proteome</keyword>
<evidence type="ECO:0000256" key="5">
    <source>
        <dbReference type="ARBA" id="ARBA00023157"/>
    </source>
</evidence>
<dbReference type="PANTHER" id="PTHR24276:SF96">
    <property type="entry name" value="PEPTIDASE S1 DOMAIN-CONTAINING PROTEIN"/>
    <property type="match status" value="1"/>
</dbReference>
<keyword evidence="5" id="KW-1015">Disulfide bond</keyword>
<dbReference type="RefSeq" id="XP_014257129.1">
    <property type="nucleotide sequence ID" value="XM_014401643.2"/>
</dbReference>
<dbReference type="InterPro" id="IPR009003">
    <property type="entry name" value="Peptidase_S1_PA"/>
</dbReference>
<accession>A0A8I6TGU8</accession>
<dbReference type="PRINTS" id="PR00722">
    <property type="entry name" value="CHYMOTRYPSIN"/>
</dbReference>
<keyword evidence="4 6" id="KW-0720">Serine protease</keyword>
<dbReference type="GeneID" id="106670950"/>
<evidence type="ECO:0000256" key="6">
    <source>
        <dbReference type="RuleBase" id="RU363034"/>
    </source>
</evidence>
<dbReference type="GO" id="GO:0006508">
    <property type="term" value="P:proteolysis"/>
    <property type="evidence" value="ECO:0007669"/>
    <property type="project" value="UniProtKB-KW"/>
</dbReference>
<protein>
    <recommendedName>
        <fullName evidence="7">Peptidase S1 domain-containing protein</fullName>
    </recommendedName>
</protein>
<dbReference type="EnsemblMetazoa" id="XM_014401643.2">
    <property type="protein sequence ID" value="XP_014257129.1"/>
    <property type="gene ID" value="LOC106670950"/>
</dbReference>
<dbReference type="PROSITE" id="PS50240">
    <property type="entry name" value="TRYPSIN_DOM"/>
    <property type="match status" value="1"/>
</dbReference>
<keyword evidence="2 6" id="KW-0645">Protease</keyword>
<evidence type="ECO:0000256" key="3">
    <source>
        <dbReference type="ARBA" id="ARBA00022801"/>
    </source>
</evidence>
<dbReference type="CDD" id="cd00190">
    <property type="entry name" value="Tryp_SPc"/>
    <property type="match status" value="1"/>
</dbReference>
<dbReference type="GO" id="GO:0004252">
    <property type="term" value="F:serine-type endopeptidase activity"/>
    <property type="evidence" value="ECO:0007669"/>
    <property type="project" value="InterPro"/>
</dbReference>
<dbReference type="SUPFAM" id="SSF50494">
    <property type="entry name" value="Trypsin-like serine proteases"/>
    <property type="match status" value="1"/>
</dbReference>
<dbReference type="AlphaFoldDB" id="A0A8I6TGU8"/>
<evidence type="ECO:0000313" key="9">
    <source>
        <dbReference type="Proteomes" id="UP000494040"/>
    </source>
</evidence>
<dbReference type="InterPro" id="IPR001314">
    <property type="entry name" value="Peptidase_S1A"/>
</dbReference>
<dbReference type="PROSITE" id="PS00135">
    <property type="entry name" value="TRYPSIN_SER"/>
    <property type="match status" value="1"/>
</dbReference>
<proteinExistence type="inferred from homology"/>
<sequence length="329" mass="36703">MHMFIPCLFKMERIAIIIFIIILCYDSIVCPVPNMSNNFIDLKSLPRIVAGEYARIEEVPYIVRISAASKICTGAVIHTSWVLTAAHCIFTPLTPEKMKILAGIDDISNENKSQRRVAEKIVVHKLYVKNGVGFSDLALIKVNKPFTLSTNVAVLNLSNEIWPQDKKLQYNRPCLVVGWGSEKAGKKGSLLLKKLTLTARHGPEGCDCWNVVQNRNLVCLNANKGKGICSGDSGGPLVCDNKGVGVAHIIYRTKGCHLTEYDNTFLKRKLECEGATGAYMYLCPYLDWVNEHIPNTPKTPINCKGSVIENKHLELFIFFNLITLQLIIL</sequence>
<reference evidence="8" key="1">
    <citation type="submission" date="2022-01" db="UniProtKB">
        <authorList>
            <consortium name="EnsemblMetazoa"/>
        </authorList>
    </citation>
    <scope>IDENTIFICATION</scope>
</reference>
<dbReference type="InterPro" id="IPR001254">
    <property type="entry name" value="Trypsin_dom"/>
</dbReference>
<dbReference type="PANTHER" id="PTHR24276">
    <property type="entry name" value="POLYSERASE-RELATED"/>
    <property type="match status" value="1"/>
</dbReference>
<keyword evidence="3 6" id="KW-0378">Hydrolase</keyword>
<comment type="similarity">
    <text evidence="1">Belongs to the peptidase S1 family.</text>
</comment>
<name>A0A8I6TGU8_CIMLE</name>
<dbReference type="FunFam" id="2.40.10.10:FF:000068">
    <property type="entry name" value="transmembrane protease serine 2"/>
    <property type="match status" value="1"/>
</dbReference>
<dbReference type="KEGG" id="clec:106670950"/>
<feature type="domain" description="Peptidase S1" evidence="7">
    <location>
        <begin position="48"/>
        <end position="294"/>
    </location>
</feature>
<dbReference type="OrthoDB" id="6604662at2759"/>
<evidence type="ECO:0000256" key="1">
    <source>
        <dbReference type="ARBA" id="ARBA00007664"/>
    </source>
</evidence>
<evidence type="ECO:0000256" key="4">
    <source>
        <dbReference type="ARBA" id="ARBA00022825"/>
    </source>
</evidence>
<dbReference type="SMART" id="SM00020">
    <property type="entry name" value="Tryp_SPc"/>
    <property type="match status" value="1"/>
</dbReference>
<evidence type="ECO:0000259" key="7">
    <source>
        <dbReference type="PROSITE" id="PS50240"/>
    </source>
</evidence>